<evidence type="ECO:0000256" key="1">
    <source>
        <dbReference type="SAM" id="MobiDB-lite"/>
    </source>
</evidence>
<comment type="caution">
    <text evidence="2">The sequence shown here is derived from an EMBL/GenBank/DDBJ whole genome shotgun (WGS) entry which is preliminary data.</text>
</comment>
<sequence>MKSFEERALPAMQSQVHQATGVQSSSGQARAFAHAF</sequence>
<gene>
    <name evidence="2" type="ORF">GGP99_002864</name>
</gene>
<feature type="region of interest" description="Disordered" evidence="1">
    <location>
        <begin position="1"/>
        <end position="27"/>
    </location>
</feature>
<feature type="compositionally biased region" description="Polar residues" evidence="1">
    <location>
        <begin position="12"/>
        <end position="27"/>
    </location>
</feature>
<dbReference type="EMBL" id="JANTZM010000015">
    <property type="protein sequence ID" value="MCS4158881.1"/>
    <property type="molecule type" value="Genomic_DNA"/>
</dbReference>
<accession>A0AAW5PC91</accession>
<reference evidence="2" key="1">
    <citation type="submission" date="2022-08" db="EMBL/GenBank/DDBJ databases">
        <title>Genomic Encyclopedia of Type Strains, Phase V (KMG-V): Genome sequencing to study the core and pangenomes of soil and plant-associated prokaryotes.</title>
        <authorList>
            <person name="Whitman W."/>
        </authorList>
    </citation>
    <scope>NUCLEOTIDE SEQUENCE</scope>
    <source>
        <strain evidence="2">SP3002</strain>
    </source>
</reference>
<dbReference type="AlphaFoldDB" id="A0AAW5PC91"/>
<proteinExistence type="predicted"/>
<organism evidence="2 3">
    <name type="scientific">Salinibacter ruber</name>
    <dbReference type="NCBI Taxonomy" id="146919"/>
    <lineage>
        <taxon>Bacteria</taxon>
        <taxon>Pseudomonadati</taxon>
        <taxon>Rhodothermota</taxon>
        <taxon>Rhodothermia</taxon>
        <taxon>Rhodothermales</taxon>
        <taxon>Salinibacteraceae</taxon>
        <taxon>Salinibacter</taxon>
    </lineage>
</organism>
<evidence type="ECO:0000313" key="2">
    <source>
        <dbReference type="EMBL" id="MCS4158881.1"/>
    </source>
</evidence>
<name>A0AAW5PC91_9BACT</name>
<protein>
    <submittedName>
        <fullName evidence="2">Uncharacterized protein</fullName>
    </submittedName>
</protein>
<dbReference type="Proteomes" id="UP001155110">
    <property type="component" value="Unassembled WGS sequence"/>
</dbReference>
<evidence type="ECO:0000313" key="3">
    <source>
        <dbReference type="Proteomes" id="UP001155110"/>
    </source>
</evidence>